<evidence type="ECO:0000313" key="1">
    <source>
        <dbReference type="EMBL" id="QHS94338.1"/>
    </source>
</evidence>
<name>A0A6C0BSF8_9ZZZZ</name>
<proteinExistence type="predicted"/>
<dbReference type="EMBL" id="MN739220">
    <property type="protein sequence ID" value="QHS94338.1"/>
    <property type="molecule type" value="Genomic_DNA"/>
</dbReference>
<sequence>MMEAMSSQYPPPVNVCKQILFDDIIKKHPDFNKELLKTIVDDEFKKFGGYEMLGSLSGWVVFSRKKLTNNITTIVDSYNKEVFKTFTLTI</sequence>
<dbReference type="AlphaFoldDB" id="A0A6C0BSF8"/>
<protein>
    <submittedName>
        <fullName evidence="1">Uncharacterized protein</fullName>
    </submittedName>
</protein>
<accession>A0A6C0BSF8</accession>
<reference evidence="1" key="1">
    <citation type="journal article" date="2020" name="Nature">
        <title>Giant virus diversity and host interactions through global metagenomics.</title>
        <authorList>
            <person name="Schulz F."/>
            <person name="Roux S."/>
            <person name="Paez-Espino D."/>
            <person name="Jungbluth S."/>
            <person name="Walsh D.A."/>
            <person name="Denef V.J."/>
            <person name="McMahon K.D."/>
            <person name="Konstantinidis K.T."/>
            <person name="Eloe-Fadrosh E.A."/>
            <person name="Kyrpides N.C."/>
            <person name="Woyke T."/>
        </authorList>
    </citation>
    <scope>NUCLEOTIDE SEQUENCE</scope>
    <source>
        <strain evidence="1">GVMAG-M-3300018416-26</strain>
    </source>
</reference>
<organism evidence="1">
    <name type="scientific">viral metagenome</name>
    <dbReference type="NCBI Taxonomy" id="1070528"/>
    <lineage>
        <taxon>unclassified sequences</taxon>
        <taxon>metagenomes</taxon>
        <taxon>organismal metagenomes</taxon>
    </lineage>
</organism>